<feature type="transmembrane region" description="Helical" evidence="9">
    <location>
        <begin position="170"/>
        <end position="189"/>
    </location>
</feature>
<protein>
    <submittedName>
        <fullName evidence="10">Uncharacterized protein</fullName>
    </submittedName>
</protein>
<dbReference type="AlphaFoldDB" id="A0AAV1IBY6"/>
<proteinExistence type="inferred from homology"/>
<dbReference type="Gene3D" id="1.10.3460.10">
    <property type="entry name" value="Chlorophyll a/b binding protein domain"/>
    <property type="match status" value="1"/>
</dbReference>
<comment type="caution">
    <text evidence="10">The sequence shown here is derived from an EMBL/GenBank/DDBJ whole genome shotgun (WGS) entry which is preliminary data.</text>
</comment>
<evidence type="ECO:0000256" key="8">
    <source>
        <dbReference type="ARBA" id="ARBA00037956"/>
    </source>
</evidence>
<dbReference type="PANTHER" id="PTHR14154">
    <property type="entry name" value="UPF0041 BRAIN PROTEIN 44-RELATED"/>
    <property type="match status" value="1"/>
</dbReference>
<evidence type="ECO:0000256" key="4">
    <source>
        <dbReference type="ARBA" id="ARBA00022640"/>
    </source>
</evidence>
<dbReference type="GO" id="GO:0009507">
    <property type="term" value="C:chloroplast"/>
    <property type="evidence" value="ECO:0007669"/>
    <property type="project" value="UniProtKB-SubCell"/>
</dbReference>
<evidence type="ECO:0000256" key="2">
    <source>
        <dbReference type="ARBA" id="ARBA00004229"/>
    </source>
</evidence>
<sequence>MERSAVRSSLVQGPSYYCCLGHRNGFPLLGRLRQPHWTQRSSRLRVRAASESNEASKVDVNKLGVIPFEMDNETFQDVMAFAGPAPERTNGRIAMIAFAGAAAAEVATGKGIVEQAAEHPVLITFMVFLLTVAGFMPKLASGVSLSKLLEASGRDGLPKELAFFNKTHEIWLGRVAMLGFTGLLGIEIWKGGAFF</sequence>
<feature type="transmembrane region" description="Helical" evidence="9">
    <location>
        <begin position="120"/>
        <end position="140"/>
    </location>
</feature>
<organism evidence="10 11">
    <name type="scientific">Coccomyxa viridis</name>
    <dbReference type="NCBI Taxonomy" id="1274662"/>
    <lineage>
        <taxon>Eukaryota</taxon>
        <taxon>Viridiplantae</taxon>
        <taxon>Chlorophyta</taxon>
        <taxon>core chlorophytes</taxon>
        <taxon>Trebouxiophyceae</taxon>
        <taxon>Trebouxiophyceae incertae sedis</taxon>
        <taxon>Coccomyxaceae</taxon>
        <taxon>Coccomyxa</taxon>
    </lineage>
</organism>
<evidence type="ECO:0000313" key="11">
    <source>
        <dbReference type="Proteomes" id="UP001314263"/>
    </source>
</evidence>
<keyword evidence="11" id="KW-1185">Reference proteome</keyword>
<evidence type="ECO:0000256" key="6">
    <source>
        <dbReference type="ARBA" id="ARBA00022989"/>
    </source>
</evidence>
<evidence type="ECO:0000256" key="5">
    <source>
        <dbReference type="ARBA" id="ARBA00022692"/>
    </source>
</evidence>
<dbReference type="EMBL" id="CAUYUE010000009">
    <property type="protein sequence ID" value="CAK0784045.1"/>
    <property type="molecule type" value="Genomic_DNA"/>
</dbReference>
<evidence type="ECO:0000256" key="7">
    <source>
        <dbReference type="ARBA" id="ARBA00023136"/>
    </source>
</evidence>
<reference evidence="10 11" key="1">
    <citation type="submission" date="2023-10" db="EMBL/GenBank/DDBJ databases">
        <authorList>
            <person name="Maclean D."/>
            <person name="Macfadyen A."/>
        </authorList>
    </citation>
    <scope>NUCLEOTIDE SEQUENCE [LARGE SCALE GENOMIC DNA]</scope>
</reference>
<accession>A0AAV1IBY6</accession>
<dbReference type="InterPro" id="IPR022796">
    <property type="entry name" value="Chloroa_b-bind"/>
</dbReference>
<dbReference type="Proteomes" id="UP001314263">
    <property type="component" value="Unassembled WGS sequence"/>
</dbReference>
<comment type="subcellular location">
    <subcellularLocation>
        <location evidence="1">Membrane</location>
        <topology evidence="1">Multi-pass membrane protein</topology>
    </subcellularLocation>
    <subcellularLocation>
        <location evidence="2">Plastid</location>
        <location evidence="2">Chloroplast</location>
    </subcellularLocation>
</comment>
<evidence type="ECO:0000313" key="10">
    <source>
        <dbReference type="EMBL" id="CAK0784045.1"/>
    </source>
</evidence>
<keyword evidence="7 9" id="KW-0472">Membrane</keyword>
<dbReference type="Pfam" id="PF00504">
    <property type="entry name" value="Chloroa_b-bind"/>
    <property type="match status" value="1"/>
</dbReference>
<evidence type="ECO:0000256" key="3">
    <source>
        <dbReference type="ARBA" id="ARBA00022528"/>
    </source>
</evidence>
<keyword evidence="5 9" id="KW-0812">Transmembrane</keyword>
<keyword evidence="4" id="KW-0934">Plastid</keyword>
<name>A0AAV1IBY6_9CHLO</name>
<keyword evidence="6 9" id="KW-1133">Transmembrane helix</keyword>
<keyword evidence="3" id="KW-0150">Chloroplast</keyword>
<comment type="similarity">
    <text evidence="8">Belongs to the ELIP/psbS family.</text>
</comment>
<dbReference type="SUPFAM" id="SSF103511">
    <property type="entry name" value="Chlorophyll a-b binding protein"/>
    <property type="match status" value="1"/>
</dbReference>
<dbReference type="GO" id="GO:0016020">
    <property type="term" value="C:membrane"/>
    <property type="evidence" value="ECO:0007669"/>
    <property type="project" value="UniProtKB-SubCell"/>
</dbReference>
<gene>
    <name evidence="10" type="ORF">CVIRNUC_007248</name>
</gene>
<evidence type="ECO:0000256" key="9">
    <source>
        <dbReference type="SAM" id="Phobius"/>
    </source>
</evidence>
<evidence type="ECO:0000256" key="1">
    <source>
        <dbReference type="ARBA" id="ARBA00004141"/>
    </source>
</evidence>